<evidence type="ECO:0000256" key="1">
    <source>
        <dbReference type="SAM" id="MobiDB-lite"/>
    </source>
</evidence>
<accession>A0A9W6QG61</accession>
<reference evidence="2" key="1">
    <citation type="submission" date="2023-02" db="EMBL/GenBank/DDBJ databases">
        <title>Actinokineospora globicatena NBRC 15670.</title>
        <authorList>
            <person name="Ichikawa N."/>
            <person name="Sato H."/>
            <person name="Tonouchi N."/>
        </authorList>
    </citation>
    <scope>NUCLEOTIDE SEQUENCE</scope>
    <source>
        <strain evidence="2">NBRC 15670</strain>
    </source>
</reference>
<comment type="caution">
    <text evidence="2">The sequence shown here is derived from an EMBL/GenBank/DDBJ whole genome shotgun (WGS) entry which is preliminary data.</text>
</comment>
<dbReference type="AlphaFoldDB" id="A0A9W6QG61"/>
<keyword evidence="3" id="KW-1185">Reference proteome</keyword>
<name>A0A9W6QG61_9PSEU</name>
<evidence type="ECO:0000313" key="3">
    <source>
        <dbReference type="Proteomes" id="UP001165042"/>
    </source>
</evidence>
<proteinExistence type="predicted"/>
<sequence>MERSAASWSLRPTSTGELVRIRAEPPDRRAPGFAARVIDSLPPTVGRHAPEGDLRSLGARQANGHFSPLAHARAPTPAGSPTKINLRGGARPPEFRGPAFDPSEVGDLS</sequence>
<evidence type="ECO:0000313" key="2">
    <source>
        <dbReference type="EMBL" id="GLW90376.1"/>
    </source>
</evidence>
<dbReference type="Proteomes" id="UP001165042">
    <property type="component" value="Unassembled WGS sequence"/>
</dbReference>
<organism evidence="2 3">
    <name type="scientific">Actinokineospora globicatena</name>
    <dbReference type="NCBI Taxonomy" id="103729"/>
    <lineage>
        <taxon>Bacteria</taxon>
        <taxon>Bacillati</taxon>
        <taxon>Actinomycetota</taxon>
        <taxon>Actinomycetes</taxon>
        <taxon>Pseudonocardiales</taxon>
        <taxon>Pseudonocardiaceae</taxon>
        <taxon>Actinokineospora</taxon>
    </lineage>
</organism>
<protein>
    <submittedName>
        <fullName evidence="2">Uncharacterized protein</fullName>
    </submittedName>
</protein>
<dbReference type="EMBL" id="BSSD01000001">
    <property type="protein sequence ID" value="GLW90376.1"/>
    <property type="molecule type" value="Genomic_DNA"/>
</dbReference>
<gene>
    <name evidence="2" type="ORF">Aglo03_11920</name>
</gene>
<feature type="region of interest" description="Disordered" evidence="1">
    <location>
        <begin position="68"/>
        <end position="109"/>
    </location>
</feature>